<sequence>MAAAIYEYQADCDGEWGELSLNFEAKTAAIIRLADWDTIKSNKYAKAAISYLLYCKNENCPKDIVIPFEY</sequence>
<protein>
    <submittedName>
        <fullName evidence="1">Uncharacterized protein</fullName>
    </submittedName>
</protein>
<accession>A0A414J0F2</accession>
<proteinExistence type="predicted"/>
<comment type="caution">
    <text evidence="1">The sequence shown here is derived from an EMBL/GenBank/DDBJ whole genome shotgun (WGS) entry which is preliminary data.</text>
</comment>
<dbReference type="Proteomes" id="UP000283745">
    <property type="component" value="Unassembled WGS sequence"/>
</dbReference>
<gene>
    <name evidence="1" type="ORF">DW740_16490</name>
</gene>
<evidence type="ECO:0000313" key="1">
    <source>
        <dbReference type="EMBL" id="RHE36775.1"/>
    </source>
</evidence>
<name>A0A414J0F2_9FIRM</name>
<organism evidence="1 2">
    <name type="scientific">Blautia obeum</name>
    <dbReference type="NCBI Taxonomy" id="40520"/>
    <lineage>
        <taxon>Bacteria</taxon>
        <taxon>Bacillati</taxon>
        <taxon>Bacillota</taxon>
        <taxon>Clostridia</taxon>
        <taxon>Lachnospirales</taxon>
        <taxon>Lachnospiraceae</taxon>
        <taxon>Blautia</taxon>
    </lineage>
</organism>
<evidence type="ECO:0000313" key="2">
    <source>
        <dbReference type="Proteomes" id="UP000283745"/>
    </source>
</evidence>
<dbReference type="EMBL" id="QSKF01000019">
    <property type="protein sequence ID" value="RHE36775.1"/>
    <property type="molecule type" value="Genomic_DNA"/>
</dbReference>
<dbReference type="AlphaFoldDB" id="A0A414J0F2"/>
<reference evidence="1 2" key="1">
    <citation type="submission" date="2018-08" db="EMBL/GenBank/DDBJ databases">
        <title>A genome reference for cultivated species of the human gut microbiota.</title>
        <authorList>
            <person name="Zou Y."/>
            <person name="Xue W."/>
            <person name="Luo G."/>
        </authorList>
    </citation>
    <scope>NUCLEOTIDE SEQUENCE [LARGE SCALE GENOMIC DNA]</scope>
    <source>
        <strain evidence="1 2">AM28-23</strain>
    </source>
</reference>